<dbReference type="AlphaFoldDB" id="A0A7Y0DZR4"/>
<dbReference type="EMBL" id="JABBNT010000002">
    <property type="protein sequence ID" value="NMM44575.1"/>
    <property type="molecule type" value="Genomic_DNA"/>
</dbReference>
<dbReference type="Pfam" id="PF05899">
    <property type="entry name" value="Cupin_3"/>
    <property type="match status" value="1"/>
</dbReference>
<proteinExistence type="predicted"/>
<dbReference type="CDD" id="cd02227">
    <property type="entry name" value="cupin_TM1112-like"/>
    <property type="match status" value="1"/>
</dbReference>
<sequence length="122" mass="13045">MIRSVNDIAAFTGTDAPVESFAPAPEKLLEGACGQTVQNVFSDASGRFHCGIWTGEAGCWTVSYDEDEFCHLLEGEVEISDRQGGSRRFGPGDAFVVPAGFAGTWRNLSAAKKLYVILEPAA</sequence>
<dbReference type="PANTHER" id="PTHR40943:SF2">
    <property type="entry name" value="(S)-UREIDOGLYCINE AMINOHYDROLASE CUPIN DOMAIN-CONTAINING PROTEIN"/>
    <property type="match status" value="1"/>
</dbReference>
<protein>
    <submittedName>
        <fullName evidence="2">Cupin domain-containing protein</fullName>
    </submittedName>
</protein>
<dbReference type="SUPFAM" id="SSF51182">
    <property type="entry name" value="RmlC-like cupins"/>
    <property type="match status" value="1"/>
</dbReference>
<dbReference type="RefSeq" id="WP_169624865.1">
    <property type="nucleotide sequence ID" value="NZ_JABBNT010000002.1"/>
</dbReference>
<accession>A0A7Y0DZR4</accession>
<dbReference type="InterPro" id="IPR008579">
    <property type="entry name" value="UGlyAH_Cupin_dom"/>
</dbReference>
<comment type="caution">
    <text evidence="2">The sequence shown here is derived from an EMBL/GenBank/DDBJ whole genome shotgun (WGS) entry which is preliminary data.</text>
</comment>
<dbReference type="PANTHER" id="PTHR40943">
    <property type="entry name" value="CYTOPLASMIC PROTEIN-RELATED"/>
    <property type="match status" value="1"/>
</dbReference>
<keyword evidence="3" id="KW-1185">Reference proteome</keyword>
<name>A0A7Y0DZR4_9PROT</name>
<evidence type="ECO:0000313" key="2">
    <source>
        <dbReference type="EMBL" id="NMM44575.1"/>
    </source>
</evidence>
<evidence type="ECO:0000259" key="1">
    <source>
        <dbReference type="Pfam" id="PF05899"/>
    </source>
</evidence>
<organism evidence="2 3">
    <name type="scientific">Pacificispira spongiicola</name>
    <dbReference type="NCBI Taxonomy" id="2729598"/>
    <lineage>
        <taxon>Bacteria</taxon>
        <taxon>Pseudomonadati</taxon>
        <taxon>Pseudomonadota</taxon>
        <taxon>Alphaproteobacteria</taxon>
        <taxon>Rhodospirillales</taxon>
        <taxon>Rhodospirillaceae</taxon>
        <taxon>Pacificispira</taxon>
    </lineage>
</organism>
<reference evidence="2 3" key="1">
    <citation type="submission" date="2020-04" db="EMBL/GenBank/DDBJ databases">
        <title>Rhodospirillaceae bacterium KN72 isolated from deep sea.</title>
        <authorList>
            <person name="Zhang D.-C."/>
        </authorList>
    </citation>
    <scope>NUCLEOTIDE SEQUENCE [LARGE SCALE GENOMIC DNA]</scope>
    <source>
        <strain evidence="2 3">KN72</strain>
    </source>
</reference>
<dbReference type="InterPro" id="IPR011051">
    <property type="entry name" value="RmlC_Cupin_sf"/>
</dbReference>
<dbReference type="InterPro" id="IPR014710">
    <property type="entry name" value="RmlC-like_jellyroll"/>
</dbReference>
<gene>
    <name evidence="2" type="ORF">HH303_08790</name>
</gene>
<evidence type="ECO:0000313" key="3">
    <source>
        <dbReference type="Proteomes" id="UP000539372"/>
    </source>
</evidence>
<feature type="domain" description="(S)-ureidoglycine aminohydrolase cupin" evidence="1">
    <location>
        <begin position="44"/>
        <end position="115"/>
    </location>
</feature>
<dbReference type="Gene3D" id="2.60.120.10">
    <property type="entry name" value="Jelly Rolls"/>
    <property type="match status" value="1"/>
</dbReference>
<dbReference type="Proteomes" id="UP000539372">
    <property type="component" value="Unassembled WGS sequence"/>
</dbReference>